<keyword evidence="2" id="KW-1185">Reference proteome</keyword>
<proteinExistence type="predicted"/>
<dbReference type="EMBL" id="KQ978801">
    <property type="protein sequence ID" value="KYN28202.1"/>
    <property type="molecule type" value="Genomic_DNA"/>
</dbReference>
<accession>A0A195EJW3</accession>
<sequence>MNLRRSDDDNDYLFAGTPNADDSFVKACGITTQRTSTLPCDKKEKTVSAGDSRAARGTVAEGHSKKLAGGFLTPNARTLTDSWKLWEQVALVSCLEPNRTASETDGQVVTRRYISKRWKKPIAFSGHEARAIRHRRVSTYTRFHNYGGKLNFRSYAQKLKKFYRIAYPYLNVIDPNSELAVNCNCTFGHITVQFGDTVKHMHFVHKTELLTLLPTTTCLSHTFVVEFSIRARGFLSMQNMPKVSQILQQYNFHRKRNSSYPLRKPVRHHYTCEKYGDFPIEEIQFKITKLKRPSELNRDRKYCNLKSRSPLKAFTFVNVFTTFRASELFIGIVYVKFYAHINETCHCHNGRQSIQRVNDNGSQNRVKLLEFTSTSSESRYQTD</sequence>
<evidence type="ECO:0000313" key="2">
    <source>
        <dbReference type="Proteomes" id="UP000078492"/>
    </source>
</evidence>
<evidence type="ECO:0000313" key="1">
    <source>
        <dbReference type="EMBL" id="KYN28202.1"/>
    </source>
</evidence>
<dbReference type="Proteomes" id="UP000078492">
    <property type="component" value="Unassembled WGS sequence"/>
</dbReference>
<reference evidence="1 2" key="1">
    <citation type="submission" date="2015-09" db="EMBL/GenBank/DDBJ databases">
        <title>Trachymyrmex cornetzi WGS genome.</title>
        <authorList>
            <person name="Nygaard S."/>
            <person name="Hu H."/>
            <person name="Boomsma J."/>
            <person name="Zhang G."/>
        </authorList>
    </citation>
    <scope>NUCLEOTIDE SEQUENCE [LARGE SCALE GENOMIC DNA]</scope>
    <source>
        <strain evidence="1">Tcor2-1</strain>
        <tissue evidence="1">Whole body</tissue>
    </source>
</reference>
<dbReference type="AlphaFoldDB" id="A0A195EJW3"/>
<name>A0A195EJW3_9HYME</name>
<organism evidence="1 2">
    <name type="scientific">Trachymyrmex cornetzi</name>
    <dbReference type="NCBI Taxonomy" id="471704"/>
    <lineage>
        <taxon>Eukaryota</taxon>
        <taxon>Metazoa</taxon>
        <taxon>Ecdysozoa</taxon>
        <taxon>Arthropoda</taxon>
        <taxon>Hexapoda</taxon>
        <taxon>Insecta</taxon>
        <taxon>Pterygota</taxon>
        <taxon>Neoptera</taxon>
        <taxon>Endopterygota</taxon>
        <taxon>Hymenoptera</taxon>
        <taxon>Apocrita</taxon>
        <taxon>Aculeata</taxon>
        <taxon>Formicoidea</taxon>
        <taxon>Formicidae</taxon>
        <taxon>Myrmicinae</taxon>
        <taxon>Trachymyrmex</taxon>
    </lineage>
</organism>
<gene>
    <name evidence="1" type="ORF">ALC57_02262</name>
</gene>
<protein>
    <submittedName>
        <fullName evidence="1">Uncharacterized protein</fullName>
    </submittedName>
</protein>